<organism evidence="3">
    <name type="scientific">Caenorhabditis remanei</name>
    <name type="common">Caenorhabditis vulgaris</name>
    <dbReference type="NCBI Taxonomy" id="31234"/>
    <lineage>
        <taxon>Eukaryota</taxon>
        <taxon>Metazoa</taxon>
        <taxon>Ecdysozoa</taxon>
        <taxon>Nematoda</taxon>
        <taxon>Chromadorea</taxon>
        <taxon>Rhabditida</taxon>
        <taxon>Rhabditina</taxon>
        <taxon>Rhabditomorpha</taxon>
        <taxon>Rhabditoidea</taxon>
        <taxon>Rhabditidae</taxon>
        <taxon>Peloderinae</taxon>
        <taxon>Caenorhabditis</taxon>
    </lineage>
</organism>
<dbReference type="OrthoDB" id="5895862at2759"/>
<accession>E3N5I6</accession>
<protein>
    <submittedName>
        <fullName evidence="2">Uncharacterized protein</fullName>
    </submittedName>
</protein>
<reference evidence="2" key="1">
    <citation type="submission" date="2007-07" db="EMBL/GenBank/DDBJ databases">
        <title>PCAP assembly of the Caenorhabditis remanei genome.</title>
        <authorList>
            <consortium name="The Caenorhabditis remanei Sequencing Consortium"/>
            <person name="Wilson R.K."/>
        </authorList>
    </citation>
    <scope>NUCLEOTIDE SEQUENCE [LARGE SCALE GENOMIC DNA]</scope>
    <source>
        <strain evidence="2">PB4641</strain>
    </source>
</reference>
<keyword evidence="3" id="KW-1185">Reference proteome</keyword>
<gene>
    <name evidence="2" type="ORF">CRE_27818</name>
</gene>
<dbReference type="Proteomes" id="UP000008281">
    <property type="component" value="Unassembled WGS sequence"/>
</dbReference>
<dbReference type="eggNOG" id="ENOG502TJYV">
    <property type="taxonomic scope" value="Eukaryota"/>
</dbReference>
<dbReference type="HOGENOM" id="CLU_105165_2_0_1"/>
<feature type="signal peptide" evidence="1">
    <location>
        <begin position="1"/>
        <end position="18"/>
    </location>
</feature>
<name>E3N5I6_CAERE</name>
<keyword evidence="1" id="KW-0732">Signal</keyword>
<evidence type="ECO:0000256" key="1">
    <source>
        <dbReference type="SAM" id="SignalP"/>
    </source>
</evidence>
<proteinExistence type="predicted"/>
<dbReference type="InParanoid" id="E3N5I6"/>
<dbReference type="EMBL" id="DS268532">
    <property type="protein sequence ID" value="EFO87215.1"/>
    <property type="molecule type" value="Genomic_DNA"/>
</dbReference>
<evidence type="ECO:0000313" key="3">
    <source>
        <dbReference type="Proteomes" id="UP000008281"/>
    </source>
</evidence>
<evidence type="ECO:0000313" key="2">
    <source>
        <dbReference type="EMBL" id="EFO87215.1"/>
    </source>
</evidence>
<dbReference type="InterPro" id="IPR003326">
    <property type="entry name" value="TRA-1_regulated"/>
</dbReference>
<feature type="chain" id="PRO_5003178068" evidence="1">
    <location>
        <begin position="19"/>
        <end position="157"/>
    </location>
</feature>
<dbReference type="AlphaFoldDB" id="E3N5I6"/>
<dbReference type="FunCoup" id="E3N5I6">
    <property type="interactions" value="1080"/>
</dbReference>
<dbReference type="Pfam" id="PF02343">
    <property type="entry name" value="TRA-1_regulated"/>
    <property type="match status" value="1"/>
</dbReference>
<sequence>MNYFLFFLLVTVTILSQGCIEVCECPDLLDQLKWPKKNETLYTEEAGCFRNITCQTHEWSWVRFNYNESEVPRPADTDEWGAAETIDTTKPAEPQKSIVNLFEFFGMICENNEWYITKYPYGFSYAQFNETGTYIFLMKNNNGELDGKKSKIWQFAW</sequence>